<dbReference type="OrthoDB" id="9767990at2"/>
<evidence type="ECO:0000313" key="2">
    <source>
        <dbReference type="EMBL" id="OAA27570.1"/>
    </source>
</evidence>
<dbReference type="RefSeq" id="WP_063728789.1">
    <property type="nucleotide sequence ID" value="NZ_JFHK01000026.1"/>
</dbReference>
<dbReference type="InterPro" id="IPR007742">
    <property type="entry name" value="NosD_dom"/>
</dbReference>
<dbReference type="Proteomes" id="UP000077339">
    <property type="component" value="Unassembled WGS sequence"/>
</dbReference>
<dbReference type="Gene3D" id="2.160.20.10">
    <property type="entry name" value="Single-stranded right-handed beta-helix, Pectin lyase-like"/>
    <property type="match status" value="1"/>
</dbReference>
<keyword evidence="3" id="KW-1185">Reference proteome</keyword>
<proteinExistence type="predicted"/>
<dbReference type="AlphaFoldDB" id="A0A176JVH8"/>
<dbReference type="Pfam" id="PF05048">
    <property type="entry name" value="NosD"/>
    <property type="match status" value="1"/>
</dbReference>
<accession>A0A176JVH8</accession>
<name>A0A176JVH8_9BACT</name>
<dbReference type="PATRIC" id="fig|1453497.3.peg.984"/>
<evidence type="ECO:0000259" key="1">
    <source>
        <dbReference type="Pfam" id="PF05048"/>
    </source>
</evidence>
<dbReference type="STRING" id="1453497.AT15_04965"/>
<protein>
    <recommendedName>
        <fullName evidence="1">Periplasmic copper-binding protein NosD beta helix domain-containing protein</fullName>
    </recommendedName>
</protein>
<gene>
    <name evidence="2" type="ORF">AT15_04965</name>
</gene>
<dbReference type="SUPFAM" id="SSF51126">
    <property type="entry name" value="Pectin lyase-like"/>
    <property type="match status" value="1"/>
</dbReference>
<dbReference type="InterPro" id="IPR011050">
    <property type="entry name" value="Pectin_lyase_fold/virulence"/>
</dbReference>
<dbReference type="EMBL" id="JFHK01000026">
    <property type="protein sequence ID" value="OAA27570.1"/>
    <property type="molecule type" value="Genomic_DNA"/>
</dbReference>
<feature type="domain" description="Periplasmic copper-binding protein NosD beta helix" evidence="1">
    <location>
        <begin position="140"/>
        <end position="258"/>
    </location>
</feature>
<organism evidence="2 3">
    <name type="scientific">Kosmotoga arenicorallina S304</name>
    <dbReference type="NCBI Taxonomy" id="1453497"/>
    <lineage>
        <taxon>Bacteria</taxon>
        <taxon>Thermotogati</taxon>
        <taxon>Thermotogota</taxon>
        <taxon>Thermotogae</taxon>
        <taxon>Kosmotogales</taxon>
        <taxon>Kosmotogaceae</taxon>
        <taxon>Kosmotoga</taxon>
    </lineage>
</organism>
<dbReference type="InterPro" id="IPR012334">
    <property type="entry name" value="Pectin_lyas_fold"/>
</dbReference>
<sequence>MLLKKSLMFFTVLLVLSTLLIADEEMVRTITVNPEGSIDSLQKAIDIAQNGDIIIVMPGVYSTKAVINKSLEIVGEKGKVYFEPIDSEIPMIVVIGSDELKFEGINFRGNGRLFQSIMSNVSFRNCKFETSGTAILFSGGSLSISTSVFNGVKEKIKGGFTYRGTAMLVSAANNIEFTNNLVKHMGTGLLVSNVDTLYSQNNKFSENVIGAKFIDVSELDLSKNIFYRNHVAVILSGKGNCSLESNIFSKSTKWDLSLSTEECKLCSKCVEKPFDGSVYGKENISDNHIFCPQDSVEILKLFVRKD</sequence>
<comment type="caution">
    <text evidence="2">The sequence shown here is derived from an EMBL/GenBank/DDBJ whole genome shotgun (WGS) entry which is preliminary data.</text>
</comment>
<evidence type="ECO:0000313" key="3">
    <source>
        <dbReference type="Proteomes" id="UP000077339"/>
    </source>
</evidence>
<reference evidence="2 3" key="1">
    <citation type="submission" date="2014-02" db="EMBL/GenBank/DDBJ databases">
        <title>Kosmotoga genome sequencing.</title>
        <authorList>
            <person name="Pollo S.M."/>
            <person name="Charchuk R."/>
            <person name="Nesbo C.L."/>
        </authorList>
    </citation>
    <scope>NUCLEOTIDE SEQUENCE [LARGE SCALE GENOMIC DNA]</scope>
    <source>
        <strain evidence="2 3">S304</strain>
    </source>
</reference>